<dbReference type="CDD" id="cd00180">
    <property type="entry name" value="PKc"/>
    <property type="match status" value="1"/>
</dbReference>
<keyword evidence="1" id="KW-0723">Serine/threonine-protein kinase</keyword>
<dbReference type="GO" id="GO:0005952">
    <property type="term" value="C:cAMP-dependent protein kinase complex"/>
    <property type="evidence" value="ECO:0007669"/>
    <property type="project" value="TreeGrafter"/>
</dbReference>
<dbReference type="eggNOG" id="COG0515">
    <property type="taxonomic scope" value="Bacteria"/>
</dbReference>
<dbReference type="InterPro" id="IPR011009">
    <property type="entry name" value="Kinase-like_dom_sf"/>
</dbReference>
<dbReference type="Gene3D" id="1.10.510.10">
    <property type="entry name" value="Transferase(Phosphotransferase) domain 1"/>
    <property type="match status" value="1"/>
</dbReference>
<gene>
    <name evidence="7" type="ORF">GZ78_18165</name>
</gene>
<dbReference type="Pfam" id="PF00069">
    <property type="entry name" value="Pkinase"/>
    <property type="match status" value="1"/>
</dbReference>
<evidence type="ECO:0000313" key="7">
    <source>
        <dbReference type="EMBL" id="KEQ17646.1"/>
    </source>
</evidence>
<evidence type="ECO:0000256" key="1">
    <source>
        <dbReference type="ARBA" id="ARBA00022527"/>
    </source>
</evidence>
<dbReference type="RefSeq" id="WP_034838147.1">
    <property type="nucleotide sequence ID" value="NZ_JOKH01000003.1"/>
</dbReference>
<evidence type="ECO:0000259" key="6">
    <source>
        <dbReference type="PROSITE" id="PS50011"/>
    </source>
</evidence>
<dbReference type="SMART" id="SM00220">
    <property type="entry name" value="S_TKc"/>
    <property type="match status" value="1"/>
</dbReference>
<keyword evidence="8" id="KW-1185">Reference proteome</keyword>
<evidence type="ECO:0000313" key="8">
    <source>
        <dbReference type="Proteomes" id="UP000028073"/>
    </source>
</evidence>
<evidence type="ECO:0000256" key="3">
    <source>
        <dbReference type="ARBA" id="ARBA00022741"/>
    </source>
</evidence>
<dbReference type="EMBL" id="JOKH01000003">
    <property type="protein sequence ID" value="KEQ17646.1"/>
    <property type="molecule type" value="Genomic_DNA"/>
</dbReference>
<dbReference type="AlphaFoldDB" id="A0A081NGS3"/>
<dbReference type="InterPro" id="IPR008271">
    <property type="entry name" value="Ser/Thr_kinase_AS"/>
</dbReference>
<accession>A0A081NGS3</accession>
<feature type="domain" description="Protein kinase" evidence="6">
    <location>
        <begin position="103"/>
        <end position="426"/>
    </location>
</feature>
<dbReference type="STRING" id="1137799.GZ78_18165"/>
<dbReference type="PROSITE" id="PS50011">
    <property type="entry name" value="PROTEIN_KINASE_DOM"/>
    <property type="match status" value="1"/>
</dbReference>
<reference evidence="7 8" key="1">
    <citation type="submission" date="2014-06" db="EMBL/GenBank/DDBJ databases">
        <title>Whole Genome Sequences of Three Symbiotic Endozoicomonas Bacteria.</title>
        <authorList>
            <person name="Neave M.J."/>
            <person name="Apprill A."/>
            <person name="Voolstra C.R."/>
        </authorList>
    </citation>
    <scope>NUCLEOTIDE SEQUENCE [LARGE SCALE GENOMIC DNA]</scope>
    <source>
        <strain evidence="7 8">DSM 25634</strain>
    </source>
</reference>
<dbReference type="PROSITE" id="PS00108">
    <property type="entry name" value="PROTEIN_KINASE_ST"/>
    <property type="match status" value="1"/>
</dbReference>
<evidence type="ECO:0000256" key="5">
    <source>
        <dbReference type="ARBA" id="ARBA00022840"/>
    </source>
</evidence>
<sequence length="442" mass="49743">MAHGSGFPSQSTGPKQDQPYTLVEKGVVAAGTFLGMAVGTVGKEGAGSMLGGALGFTLASKAVDYYKTYTAKGTPLYLKQGWATPVTASNPREAMAKLLDMPEQQGERLREGNFSKVQKFMFREGEPFVIKWAKDSDYSRGASKDRDIREWFGLEKGEVNGLRLNQHPQLIKTHALLIQDSRDGHYVLINDAEQIKAETRPNYRVKAVINEFVDGLDLRHAPGGVPEENIESILDVLFSSDQAIKLGLPVCEALEYLHRNGVVYRDLKPENIMIRRHDHEVKVVDLGFSKKLPPADRTSTICGTPEYMAPEVIRGEKPYGFESDAWSLGILLLEMSTGVTPNHLSIETDKIVEASDSQHEQYQRVINFAAADNEAKRHFLWDHFPDTFFDNEKLLNLIVKLTDSDPEKRLKIEEACQQLKAMRQTLKSQERLDWVFSKLRLY</sequence>
<comment type="caution">
    <text evidence="7">The sequence shown here is derived from an EMBL/GenBank/DDBJ whole genome shotgun (WGS) entry which is preliminary data.</text>
</comment>
<organism evidence="7 8">
    <name type="scientific">Endozoicomonas numazuensis</name>
    <dbReference type="NCBI Taxonomy" id="1137799"/>
    <lineage>
        <taxon>Bacteria</taxon>
        <taxon>Pseudomonadati</taxon>
        <taxon>Pseudomonadota</taxon>
        <taxon>Gammaproteobacteria</taxon>
        <taxon>Oceanospirillales</taxon>
        <taxon>Endozoicomonadaceae</taxon>
        <taxon>Endozoicomonas</taxon>
    </lineage>
</organism>
<keyword evidence="5" id="KW-0067">ATP-binding</keyword>
<proteinExistence type="predicted"/>
<dbReference type="InterPro" id="IPR000719">
    <property type="entry name" value="Prot_kinase_dom"/>
</dbReference>
<name>A0A081NGS3_9GAMM</name>
<evidence type="ECO:0000256" key="4">
    <source>
        <dbReference type="ARBA" id="ARBA00022777"/>
    </source>
</evidence>
<dbReference type="PANTHER" id="PTHR24353:SF37">
    <property type="entry name" value="CAMP-DEPENDENT PROTEIN KINASE CATALYTIC SUBUNIT PRKX"/>
    <property type="match status" value="1"/>
</dbReference>
<keyword evidence="4" id="KW-0418">Kinase</keyword>
<keyword evidence="3" id="KW-0547">Nucleotide-binding</keyword>
<dbReference type="SUPFAM" id="SSF56112">
    <property type="entry name" value="Protein kinase-like (PK-like)"/>
    <property type="match status" value="1"/>
</dbReference>
<dbReference type="Proteomes" id="UP000028073">
    <property type="component" value="Unassembled WGS sequence"/>
</dbReference>
<protein>
    <recommendedName>
        <fullName evidence="6">Protein kinase domain-containing protein</fullName>
    </recommendedName>
</protein>
<dbReference type="PANTHER" id="PTHR24353">
    <property type="entry name" value="CYCLIC NUCLEOTIDE-DEPENDENT PROTEIN KINASE"/>
    <property type="match status" value="1"/>
</dbReference>
<dbReference type="GO" id="GO:0004691">
    <property type="term" value="F:cAMP-dependent protein kinase activity"/>
    <property type="evidence" value="ECO:0007669"/>
    <property type="project" value="TreeGrafter"/>
</dbReference>
<keyword evidence="2" id="KW-0808">Transferase</keyword>
<dbReference type="GO" id="GO:0005524">
    <property type="term" value="F:ATP binding"/>
    <property type="evidence" value="ECO:0007669"/>
    <property type="project" value="UniProtKB-KW"/>
</dbReference>
<evidence type="ECO:0000256" key="2">
    <source>
        <dbReference type="ARBA" id="ARBA00022679"/>
    </source>
</evidence>